<evidence type="ECO:0000256" key="5">
    <source>
        <dbReference type="ARBA" id="ARBA00048348"/>
    </source>
</evidence>
<dbReference type="AlphaFoldDB" id="A0A2N3IA74"/>
<name>A0A2N3IA74_9BACT</name>
<keyword evidence="7" id="KW-0812">Transmembrane</keyword>
<evidence type="ECO:0000256" key="2">
    <source>
        <dbReference type="ARBA" id="ARBA00012925"/>
    </source>
</evidence>
<dbReference type="GO" id="GO:0008270">
    <property type="term" value="F:zinc ion binding"/>
    <property type="evidence" value="ECO:0007669"/>
    <property type="project" value="InterPro"/>
</dbReference>
<feature type="binding site" evidence="6">
    <location>
        <position position="80"/>
    </location>
    <ligand>
        <name>Zn(2+)</name>
        <dbReference type="ChEBI" id="CHEBI:29105"/>
    </ligand>
</feature>
<dbReference type="PANTHER" id="PTHR11002:SF79">
    <property type="entry name" value="CARBONIC ANHYDRASE 2"/>
    <property type="match status" value="1"/>
</dbReference>
<reference evidence="8 9" key="1">
    <citation type="submission" date="2017-06" db="EMBL/GenBank/DDBJ databases">
        <title>Raineya orbicola gen. nov., sp. nov. a slightly thermophilic bacterium of the phylum Bacteroidetes and the description of Raineyaceae fam. nov.</title>
        <authorList>
            <person name="Albuquerque L."/>
            <person name="Polonia A.R.M."/>
            <person name="Barroso C."/>
            <person name="Froufe H.J.C."/>
            <person name="Lage O."/>
            <person name="Lobo-Da-Cunha A."/>
            <person name="Egas C."/>
            <person name="Da Costa M.S."/>
        </authorList>
    </citation>
    <scope>NUCLEOTIDE SEQUENCE [LARGE SCALE GENOMIC DNA]</scope>
    <source>
        <strain evidence="8 9">SPSPC-11</strain>
    </source>
</reference>
<protein>
    <recommendedName>
        <fullName evidence="2">carbonic anhydrase</fullName>
        <ecNumber evidence="2">4.2.1.1</ecNumber>
    </recommendedName>
</protein>
<dbReference type="Proteomes" id="UP000233387">
    <property type="component" value="Unassembled WGS sequence"/>
</dbReference>
<comment type="catalytic activity">
    <reaction evidence="5">
        <text>hydrogencarbonate + H(+) = CO2 + H2O</text>
        <dbReference type="Rhea" id="RHEA:10748"/>
        <dbReference type="ChEBI" id="CHEBI:15377"/>
        <dbReference type="ChEBI" id="CHEBI:15378"/>
        <dbReference type="ChEBI" id="CHEBI:16526"/>
        <dbReference type="ChEBI" id="CHEBI:17544"/>
        <dbReference type="EC" id="4.2.1.1"/>
    </reaction>
</comment>
<keyword evidence="7" id="KW-1133">Transmembrane helix</keyword>
<dbReference type="OrthoDB" id="9797527at2"/>
<evidence type="ECO:0000256" key="7">
    <source>
        <dbReference type="SAM" id="Phobius"/>
    </source>
</evidence>
<accession>A0A2N3IA74</accession>
<proteinExistence type="inferred from homology"/>
<dbReference type="SUPFAM" id="SSF53056">
    <property type="entry name" value="beta-carbonic anhydrase, cab"/>
    <property type="match status" value="1"/>
</dbReference>
<dbReference type="InterPro" id="IPR001765">
    <property type="entry name" value="Carbonic_anhydrase"/>
</dbReference>
<evidence type="ECO:0000256" key="1">
    <source>
        <dbReference type="ARBA" id="ARBA00006217"/>
    </source>
</evidence>
<feature type="transmembrane region" description="Helical" evidence="7">
    <location>
        <begin position="6"/>
        <end position="21"/>
    </location>
</feature>
<evidence type="ECO:0000256" key="6">
    <source>
        <dbReference type="PIRSR" id="PIRSR601765-1"/>
    </source>
</evidence>
<evidence type="ECO:0000313" key="8">
    <source>
        <dbReference type="EMBL" id="PKQ67216.1"/>
    </source>
</evidence>
<keyword evidence="4" id="KW-0456">Lyase</keyword>
<dbReference type="InterPro" id="IPR036874">
    <property type="entry name" value="Carbonic_anhydrase_sf"/>
</dbReference>
<keyword evidence="3 6" id="KW-0862">Zinc</keyword>
<evidence type="ECO:0000256" key="4">
    <source>
        <dbReference type="ARBA" id="ARBA00023239"/>
    </source>
</evidence>
<dbReference type="PROSITE" id="PS00704">
    <property type="entry name" value="PROK_CO2_ANHYDRASE_1"/>
    <property type="match status" value="1"/>
</dbReference>
<dbReference type="Gene3D" id="3.40.1050.10">
    <property type="entry name" value="Carbonic anhydrase"/>
    <property type="match status" value="1"/>
</dbReference>
<dbReference type="RefSeq" id="WP_101359407.1">
    <property type="nucleotide sequence ID" value="NZ_NKXO01000037.1"/>
</dbReference>
<dbReference type="EMBL" id="NKXO01000037">
    <property type="protein sequence ID" value="PKQ67216.1"/>
    <property type="molecule type" value="Genomic_DNA"/>
</dbReference>
<dbReference type="InterPro" id="IPR015892">
    <property type="entry name" value="Carbonic_anhydrase_CS"/>
</dbReference>
<keyword evidence="7" id="KW-0472">Membrane</keyword>
<organism evidence="8 9">
    <name type="scientific">Raineya orbicola</name>
    <dbReference type="NCBI Taxonomy" id="2016530"/>
    <lineage>
        <taxon>Bacteria</taxon>
        <taxon>Pseudomonadati</taxon>
        <taxon>Bacteroidota</taxon>
        <taxon>Cytophagia</taxon>
        <taxon>Cytophagales</taxon>
        <taxon>Raineyaceae</taxon>
        <taxon>Raineya</taxon>
    </lineage>
</organism>
<sequence>MRKIFWAIITISIPITFFLFPKDEKKKENPYHSKTTLERLIEGNKRFVKGDFIAPNRSEERRLQTLSGQQPFAAVLTCSDSRISPTLFFDTGIGDLFIVRTAGNVKCLTFP</sequence>
<comment type="cofactor">
    <cofactor evidence="6">
        <name>Zn(2+)</name>
        <dbReference type="ChEBI" id="CHEBI:29105"/>
    </cofactor>
    <text evidence="6">Binds 1 zinc ion per subunit.</text>
</comment>
<keyword evidence="9" id="KW-1185">Reference proteome</keyword>
<comment type="caution">
    <text evidence="8">The sequence shown here is derived from an EMBL/GenBank/DDBJ whole genome shotgun (WGS) entry which is preliminary data.</text>
</comment>
<keyword evidence="6" id="KW-0479">Metal-binding</keyword>
<feature type="binding site" evidence="6">
    <location>
        <position position="78"/>
    </location>
    <ligand>
        <name>Zn(2+)</name>
        <dbReference type="ChEBI" id="CHEBI:29105"/>
    </ligand>
</feature>
<dbReference type="GO" id="GO:0004089">
    <property type="term" value="F:carbonate dehydratase activity"/>
    <property type="evidence" value="ECO:0007669"/>
    <property type="project" value="UniProtKB-EC"/>
</dbReference>
<dbReference type="Pfam" id="PF00484">
    <property type="entry name" value="Pro_CA"/>
    <property type="match status" value="1"/>
</dbReference>
<comment type="similarity">
    <text evidence="1">Belongs to the beta-class carbonic anhydrase family.</text>
</comment>
<dbReference type="EC" id="4.2.1.1" evidence="2"/>
<dbReference type="PANTHER" id="PTHR11002">
    <property type="entry name" value="CARBONIC ANHYDRASE"/>
    <property type="match status" value="1"/>
</dbReference>
<evidence type="ECO:0000313" key="9">
    <source>
        <dbReference type="Proteomes" id="UP000233387"/>
    </source>
</evidence>
<evidence type="ECO:0000256" key="3">
    <source>
        <dbReference type="ARBA" id="ARBA00022833"/>
    </source>
</evidence>
<dbReference type="GO" id="GO:0015976">
    <property type="term" value="P:carbon utilization"/>
    <property type="evidence" value="ECO:0007669"/>
    <property type="project" value="InterPro"/>
</dbReference>
<gene>
    <name evidence="8" type="ORF">Rain11_2143</name>
</gene>